<evidence type="ECO:0000256" key="1">
    <source>
        <dbReference type="SAM" id="MobiDB-lite"/>
    </source>
</evidence>
<name>A0A1Z2KVZ8_9ACTN</name>
<evidence type="ECO:0000259" key="2">
    <source>
        <dbReference type="Pfam" id="PF06259"/>
    </source>
</evidence>
<proteinExistence type="predicted"/>
<dbReference type="Proteomes" id="UP000195755">
    <property type="component" value="Chromosome"/>
</dbReference>
<evidence type="ECO:0000313" key="3">
    <source>
        <dbReference type="EMBL" id="ARZ66199.1"/>
    </source>
</evidence>
<reference evidence="3 4" key="1">
    <citation type="submission" date="2017-06" db="EMBL/GenBank/DDBJ databases">
        <title>Streptomyces albireticuli Genome sequencing and assembly.</title>
        <authorList>
            <person name="Wang Y."/>
            <person name="Du B."/>
            <person name="Ding Y."/>
            <person name="Liu H."/>
            <person name="Hou Q."/>
            <person name="Liu K."/>
            <person name="Yao L."/>
            <person name="Wang C."/>
        </authorList>
    </citation>
    <scope>NUCLEOTIDE SEQUENCE [LARGE SCALE GENOMIC DNA]</scope>
    <source>
        <strain evidence="3 4">MDJK11</strain>
    </source>
</reference>
<dbReference type="AlphaFoldDB" id="A0A1Z2KVZ8"/>
<gene>
    <name evidence="3" type="ORF">SMD11_0533</name>
</gene>
<evidence type="ECO:0000313" key="4">
    <source>
        <dbReference type="Proteomes" id="UP000195755"/>
    </source>
</evidence>
<dbReference type="KEGG" id="salj:SMD11_0533"/>
<dbReference type="OrthoDB" id="5969911at2"/>
<organism evidence="3 4">
    <name type="scientific">Streptomyces albireticuli</name>
    <dbReference type="NCBI Taxonomy" id="1940"/>
    <lineage>
        <taxon>Bacteria</taxon>
        <taxon>Bacillati</taxon>
        <taxon>Actinomycetota</taxon>
        <taxon>Actinomycetes</taxon>
        <taxon>Kitasatosporales</taxon>
        <taxon>Streptomycetaceae</taxon>
        <taxon>Streptomyces</taxon>
    </lineage>
</organism>
<sequence>MDYAVLKAFKKSQYTDAADSYRTTGDMADQAKAGIENQITASMRKTLKGEAAGAALFQLRELAKNFHYVQVECGLVSTALNAFASDIDTARTKLDRAVEDAESRKFTVGADGSVSYPEGGEKTDGKTPKGGTAKGTTDTTARAINRQAANFDPNPNFAAAQECADRIAEALKEATAADEKWAPKLRSLRADDDLTVSSSDWVDAQEDMGRVRDGAKSYLDHIKAPPKDGGPEANADWWKKLSEQEKAAYLSVHPATVGALNGLPAGVRDEANRTLLDEKQAQYRKQLDAIPKEPERYITFRDSVRTNGDWVKWDREYGDKREQLREALHGMEAIQKRLDSTGGKEGIPEAYLLGFRPEGDGRVILANGNPDTADHTAIYVPGTKTHLGSIEGDLNRGVKLWRSSDALSPGAKISTITWFDYDAPNLLPNATRDGYAEKGGPDLRDFLDGNKAAHHAATGSTAHTTLIGHSYGSTVIGDGAKSGHWPDGPLAVDDVIAAGSPGMQARRAADLGIKPDHMWAEKSDNYDDWFVRNGGKIMGLGGDGVIPTDKEFGGRVMKSDAPDHGGYWNVNKDGAPSVSLKNQARVIVGDYEGVTLE</sequence>
<dbReference type="Pfam" id="PF06259">
    <property type="entry name" value="Abhydrolase_8"/>
    <property type="match status" value="1"/>
</dbReference>
<accession>A0A1Z2KVZ8</accession>
<dbReference type="InterPro" id="IPR010427">
    <property type="entry name" value="DUF1023"/>
</dbReference>
<feature type="domain" description="DUF1023" evidence="2">
    <location>
        <begin position="357"/>
        <end position="524"/>
    </location>
</feature>
<feature type="region of interest" description="Disordered" evidence="1">
    <location>
        <begin position="109"/>
        <end position="137"/>
    </location>
</feature>
<protein>
    <recommendedName>
        <fullName evidence="2">DUF1023 domain-containing protein</fullName>
    </recommendedName>
</protein>
<dbReference type="EMBL" id="CP021744">
    <property type="protein sequence ID" value="ARZ66199.1"/>
    <property type="molecule type" value="Genomic_DNA"/>
</dbReference>